<dbReference type="InterPro" id="IPR026263">
    <property type="entry name" value="Alkaline_phosphatase_prok"/>
</dbReference>
<dbReference type="STRING" id="555500.I215_04700"/>
<feature type="binding site" evidence="6">
    <location>
        <position position="102"/>
    </location>
    <ligand>
        <name>substrate</name>
    </ligand>
</feature>
<dbReference type="GO" id="GO:0004035">
    <property type="term" value="F:alkaline phosphatase activity"/>
    <property type="evidence" value="ECO:0007669"/>
    <property type="project" value="InterPro"/>
</dbReference>
<reference evidence="8 9" key="1">
    <citation type="journal article" date="2012" name="J. Bacteriol.">
        <title>Genome Sequence of Galbibacter marinum Type Strain ck-I2-15.</title>
        <authorList>
            <person name="Lai Q."/>
            <person name="Li C."/>
            <person name="Shao Z."/>
        </authorList>
    </citation>
    <scope>NUCLEOTIDE SEQUENCE [LARGE SCALE GENOMIC DNA]</scope>
    <source>
        <strain evidence="9">ck-I2-15</strain>
    </source>
</reference>
<dbReference type="eggNOG" id="COG1524">
    <property type="taxonomic scope" value="Bacteria"/>
</dbReference>
<evidence type="ECO:0000256" key="1">
    <source>
        <dbReference type="ARBA" id="ARBA00022553"/>
    </source>
</evidence>
<dbReference type="InterPro" id="IPR002591">
    <property type="entry name" value="Phosphodiest/P_Trfase"/>
</dbReference>
<dbReference type="RefSeq" id="WP_008990813.1">
    <property type="nucleotide sequence ID" value="NZ_AMSG01000004.1"/>
</dbReference>
<feature type="binding site" evidence="6">
    <location>
        <begin position="163"/>
        <end position="165"/>
    </location>
    <ligand>
        <name>substrate</name>
    </ligand>
</feature>
<dbReference type="OrthoDB" id="9766127at2"/>
<keyword evidence="1 5" id="KW-0597">Phosphoprotein</keyword>
<keyword evidence="2 4" id="KW-0479">Metal-binding</keyword>
<dbReference type="Proteomes" id="UP000007364">
    <property type="component" value="Unassembled WGS sequence"/>
</dbReference>
<dbReference type="InterPro" id="IPR017850">
    <property type="entry name" value="Alkaline_phosphatase_core_sf"/>
</dbReference>
<dbReference type="Gene3D" id="3.30.1360.150">
    <property type="match status" value="1"/>
</dbReference>
<dbReference type="Pfam" id="PF01663">
    <property type="entry name" value="Phosphodiest"/>
    <property type="match status" value="1"/>
</dbReference>
<evidence type="ECO:0000256" key="4">
    <source>
        <dbReference type="PIRNR" id="PIRNR031924"/>
    </source>
</evidence>
<feature type="signal peptide" evidence="7">
    <location>
        <begin position="1"/>
        <end position="19"/>
    </location>
</feature>
<protein>
    <submittedName>
        <fullName evidence="8">Type i phosphodiesterase/nucleotide pyrophosphatase</fullName>
    </submittedName>
</protein>
<dbReference type="AlphaFoldDB" id="K2QLZ4"/>
<feature type="active site" description="Phosphothreonine intermediate" evidence="5">
    <location>
        <position position="81"/>
    </location>
</feature>
<organism evidence="8 9">
    <name type="scientific">Galbibacter marinus</name>
    <dbReference type="NCBI Taxonomy" id="555500"/>
    <lineage>
        <taxon>Bacteria</taxon>
        <taxon>Pseudomonadati</taxon>
        <taxon>Bacteroidota</taxon>
        <taxon>Flavobacteriia</taxon>
        <taxon>Flavobacteriales</taxon>
        <taxon>Flavobacteriaceae</taxon>
        <taxon>Galbibacter</taxon>
    </lineage>
</organism>
<dbReference type="SUPFAM" id="SSF53649">
    <property type="entry name" value="Alkaline phosphatase-like"/>
    <property type="match status" value="1"/>
</dbReference>
<keyword evidence="3 7" id="KW-0732">Signal</keyword>
<evidence type="ECO:0000256" key="7">
    <source>
        <dbReference type="SAM" id="SignalP"/>
    </source>
</evidence>
<evidence type="ECO:0000256" key="3">
    <source>
        <dbReference type="ARBA" id="ARBA00022729"/>
    </source>
</evidence>
<dbReference type="EMBL" id="AMSG01000004">
    <property type="protein sequence ID" value="EKF55822.1"/>
    <property type="molecule type" value="Genomic_DNA"/>
</dbReference>
<gene>
    <name evidence="8" type="ORF">I215_04700</name>
</gene>
<sequence length="548" mass="61171">MKKYLLLSLFVAGFIGASAQSKDEVKPFSKPKLVVGIVVDQMRYDYLVRFWDRYNDGGFKRMVNEGFNCKNNHFNYIPTYTAVGHSSVYTGTTAKVHGIIGNSWYDKTEDRMVYCTEDENANSVGTKSDAGKMSPWRLESSTVTDQLKLATVSKGKVIGVSLKDRGSILPAGHAGDAAYWFHGSDEGVWITSDYYMKELPKWVKKFNKSDQAERYKKVWNTLYDIGTYTASLADENPYEGSFKTQKTAAFPYDLPALWEENGKFDLIKGVPYGNSLTADFAMAAIEGEELGQDEITDFIAVSFSSADYVGHRFGVSAVETEDMYLRLDLDLGRLFDFLDDKVGQGEYTVFLTSDHAAVEVPAYLEDMKISGGYADSKGFRTNLNEFLKETFDSDDLVKNISNGQIFLDQQEIKELGINSREIEDAIVNEIKNYKHVAEAYTGYAMRNQEFTRGIASKLQLGYNFNRSGDVLFVWEPGYLDSSSRTGTSHGSGYAYDTHAPLLFFGKGIKHGETVKRTEIPDIANTISALLGITFPSGSNGEPISEVLQ</sequence>
<dbReference type="PIRSF" id="PIRSF031924">
    <property type="entry name" value="Pi-irrepressible_AP"/>
    <property type="match status" value="1"/>
</dbReference>
<proteinExistence type="predicted"/>
<evidence type="ECO:0000256" key="2">
    <source>
        <dbReference type="ARBA" id="ARBA00022723"/>
    </source>
</evidence>
<dbReference type="PATRIC" id="fig|555500.3.peg.973"/>
<dbReference type="PANTHER" id="PTHR10151">
    <property type="entry name" value="ECTONUCLEOTIDE PYROPHOSPHATASE/PHOSPHODIESTERASE"/>
    <property type="match status" value="1"/>
</dbReference>
<dbReference type="CDD" id="cd16016">
    <property type="entry name" value="AP-SPAP"/>
    <property type="match status" value="1"/>
</dbReference>
<dbReference type="PANTHER" id="PTHR10151:SF120">
    <property type="entry name" value="BIS(5'-ADENOSYL)-TRIPHOSPHATASE"/>
    <property type="match status" value="1"/>
</dbReference>
<feature type="chain" id="PRO_5003866171" evidence="7">
    <location>
        <begin position="20"/>
        <end position="548"/>
    </location>
</feature>
<dbReference type="Gene3D" id="3.40.720.10">
    <property type="entry name" value="Alkaline Phosphatase, subunit A"/>
    <property type="match status" value="1"/>
</dbReference>
<comment type="caution">
    <text evidence="8">The sequence shown here is derived from an EMBL/GenBank/DDBJ whole genome shotgun (WGS) entry which is preliminary data.</text>
</comment>
<evidence type="ECO:0000313" key="8">
    <source>
        <dbReference type="EMBL" id="EKF55822.1"/>
    </source>
</evidence>
<name>K2QLZ4_9FLAO</name>
<accession>K2QLZ4</accession>
<evidence type="ECO:0000256" key="6">
    <source>
        <dbReference type="PIRSR" id="PIRSR031924-51"/>
    </source>
</evidence>
<dbReference type="GO" id="GO:0046872">
    <property type="term" value="F:metal ion binding"/>
    <property type="evidence" value="ECO:0007669"/>
    <property type="project" value="UniProtKB-KW"/>
</dbReference>
<evidence type="ECO:0000256" key="5">
    <source>
        <dbReference type="PIRSR" id="PIRSR031924-50"/>
    </source>
</evidence>
<dbReference type="NCBIfam" id="NF042991">
    <property type="entry name" value="alk_phos_PafA"/>
    <property type="match status" value="1"/>
</dbReference>
<evidence type="ECO:0000313" key="9">
    <source>
        <dbReference type="Proteomes" id="UP000007364"/>
    </source>
</evidence>
<keyword evidence="9" id="KW-1185">Reference proteome</keyword>